<dbReference type="PANTHER" id="PTHR37315:SF1">
    <property type="entry name" value="UPF0311 PROTEIN BLR7842"/>
    <property type="match status" value="1"/>
</dbReference>
<name>A0A916ZLR6_9SPHN</name>
<dbReference type="InterPro" id="IPR020915">
    <property type="entry name" value="UPF0311"/>
</dbReference>
<reference evidence="2" key="1">
    <citation type="journal article" date="2014" name="Int. J. Syst. Evol. Microbiol.">
        <title>Complete genome sequence of Corynebacterium casei LMG S-19264T (=DSM 44701T), isolated from a smear-ripened cheese.</title>
        <authorList>
            <consortium name="US DOE Joint Genome Institute (JGI-PGF)"/>
            <person name="Walter F."/>
            <person name="Albersmeier A."/>
            <person name="Kalinowski J."/>
            <person name="Ruckert C."/>
        </authorList>
    </citation>
    <scope>NUCLEOTIDE SEQUENCE</scope>
    <source>
        <strain evidence="2">CGMCC 1.15519</strain>
    </source>
</reference>
<dbReference type="EMBL" id="BMJM01000002">
    <property type="protein sequence ID" value="GGE03798.1"/>
    <property type="molecule type" value="Genomic_DNA"/>
</dbReference>
<dbReference type="Pfam" id="PF11578">
    <property type="entry name" value="DUF3237"/>
    <property type="match status" value="1"/>
</dbReference>
<evidence type="ECO:0000313" key="3">
    <source>
        <dbReference type="Proteomes" id="UP000635071"/>
    </source>
</evidence>
<evidence type="ECO:0000313" key="2">
    <source>
        <dbReference type="EMBL" id="GGE03798.1"/>
    </source>
</evidence>
<dbReference type="Proteomes" id="UP000635071">
    <property type="component" value="Unassembled WGS sequence"/>
</dbReference>
<reference evidence="2" key="2">
    <citation type="submission" date="2020-09" db="EMBL/GenBank/DDBJ databases">
        <authorList>
            <person name="Sun Q."/>
            <person name="Zhou Y."/>
        </authorList>
    </citation>
    <scope>NUCLEOTIDE SEQUENCE</scope>
    <source>
        <strain evidence="2">CGMCC 1.15519</strain>
    </source>
</reference>
<keyword evidence="3" id="KW-1185">Reference proteome</keyword>
<comment type="similarity">
    <text evidence="1">Belongs to the UPF0311 family.</text>
</comment>
<dbReference type="PANTHER" id="PTHR37315">
    <property type="entry name" value="UPF0311 PROTEIN BLR7842"/>
    <property type="match status" value="1"/>
</dbReference>
<proteinExistence type="inferred from homology"/>
<gene>
    <name evidence="2" type="ORF">GCM10011529_07820</name>
</gene>
<sequence>MNDDRAFASLPGLSGEFLATVDFEVGGGIMDLGRSPWGSRRVGYISGGRFLGPGLSGIVLPGGGNWSQLGVLENGDSVGTFDARAVWRTDDDSLIYLTYSGRSVVPDAVRRAFADPAAPVVDPALYYLRIAVVFETASSVHGWLNGVLAVGMGERTAAGVRHQLFKVS</sequence>
<evidence type="ECO:0000256" key="1">
    <source>
        <dbReference type="HAMAP-Rule" id="MF_00775"/>
    </source>
</evidence>
<dbReference type="RefSeq" id="WP_188761613.1">
    <property type="nucleotide sequence ID" value="NZ_BMJM01000002.1"/>
</dbReference>
<protein>
    <recommendedName>
        <fullName evidence="1">UPF0311 protein GCM10011529_07820</fullName>
    </recommendedName>
</protein>
<accession>A0A916ZLR6</accession>
<dbReference type="HAMAP" id="MF_00775">
    <property type="entry name" value="UPF0311"/>
    <property type="match status" value="1"/>
</dbReference>
<dbReference type="AlphaFoldDB" id="A0A916ZLR6"/>
<dbReference type="Gene3D" id="2.40.160.20">
    <property type="match status" value="1"/>
</dbReference>
<organism evidence="2 3">
    <name type="scientific">Sandarakinorhabdus glacialis</name>
    <dbReference type="NCBI Taxonomy" id="1614636"/>
    <lineage>
        <taxon>Bacteria</taxon>
        <taxon>Pseudomonadati</taxon>
        <taxon>Pseudomonadota</taxon>
        <taxon>Alphaproteobacteria</taxon>
        <taxon>Sphingomonadales</taxon>
        <taxon>Sphingosinicellaceae</taxon>
        <taxon>Sandarakinorhabdus</taxon>
    </lineage>
</organism>
<comment type="caution">
    <text evidence="2">The sequence shown here is derived from an EMBL/GenBank/DDBJ whole genome shotgun (WGS) entry which is preliminary data.</text>
</comment>